<evidence type="ECO:0000256" key="8">
    <source>
        <dbReference type="ARBA" id="ARBA00022824"/>
    </source>
</evidence>
<evidence type="ECO:0000256" key="6">
    <source>
        <dbReference type="ARBA" id="ARBA00022679"/>
    </source>
</evidence>
<evidence type="ECO:0000313" key="15">
    <source>
        <dbReference type="Proteomes" id="UP000714817"/>
    </source>
</evidence>
<dbReference type="PANTHER" id="PTHR10859">
    <property type="entry name" value="GLYCOSYL TRANSFERASE"/>
    <property type="match status" value="1"/>
</dbReference>
<comment type="pathway">
    <text evidence="2">Protein modification; protein glycosylation.</text>
</comment>
<keyword evidence="9" id="KW-0735">Signal-anchor</keyword>
<evidence type="ECO:0000256" key="10">
    <source>
        <dbReference type="ARBA" id="ARBA00022989"/>
    </source>
</evidence>
<comment type="subcellular location">
    <subcellularLocation>
        <location evidence="1">Endoplasmic reticulum membrane</location>
        <topology evidence="1">Single-pass membrane protein</topology>
    </subcellularLocation>
</comment>
<evidence type="ECO:0000256" key="12">
    <source>
        <dbReference type="ARBA" id="ARBA00045097"/>
    </source>
</evidence>
<dbReference type="InterPro" id="IPR035518">
    <property type="entry name" value="DPG_synthase"/>
</dbReference>
<keyword evidence="7" id="KW-0812">Transmembrane</keyword>
<dbReference type="EC" id="2.4.1.117" evidence="4"/>
<dbReference type="SUPFAM" id="SSF53448">
    <property type="entry name" value="Nucleotide-diphospho-sugar transferases"/>
    <property type="match status" value="1"/>
</dbReference>
<gene>
    <name evidence="14" type="ORF">KDA10_01440</name>
</gene>
<dbReference type="InterPro" id="IPR029044">
    <property type="entry name" value="Nucleotide-diphossugar_trans"/>
</dbReference>
<feature type="domain" description="Glycosyltransferase 2-like" evidence="13">
    <location>
        <begin position="4"/>
        <end position="171"/>
    </location>
</feature>
<reference evidence="14" key="1">
    <citation type="submission" date="2020-04" db="EMBL/GenBank/DDBJ databases">
        <authorList>
            <person name="Zhang T."/>
        </authorList>
    </citation>
    <scope>NUCLEOTIDE SEQUENCE</scope>
    <source>
        <strain evidence="14">HKST-UBA80</strain>
    </source>
</reference>
<evidence type="ECO:0000256" key="11">
    <source>
        <dbReference type="ARBA" id="ARBA00023136"/>
    </source>
</evidence>
<dbReference type="AlphaFoldDB" id="A0A955IW14"/>
<evidence type="ECO:0000256" key="4">
    <source>
        <dbReference type="ARBA" id="ARBA00012583"/>
    </source>
</evidence>
<organism evidence="14 15">
    <name type="scientific">candidate division WWE3 bacterium</name>
    <dbReference type="NCBI Taxonomy" id="2053526"/>
    <lineage>
        <taxon>Bacteria</taxon>
        <taxon>Katanobacteria</taxon>
    </lineage>
</organism>
<comment type="similarity">
    <text evidence="3">Belongs to the glycosyltransferase 2 family.</text>
</comment>
<evidence type="ECO:0000259" key="13">
    <source>
        <dbReference type="Pfam" id="PF00535"/>
    </source>
</evidence>
<accession>A0A955IW14</accession>
<protein>
    <recommendedName>
        <fullName evidence="4">dolichyl-phosphate beta-glucosyltransferase</fullName>
        <ecNumber evidence="4">2.4.1.117</ecNumber>
    </recommendedName>
</protein>
<keyword evidence="6" id="KW-0808">Transferase</keyword>
<evidence type="ECO:0000256" key="5">
    <source>
        <dbReference type="ARBA" id="ARBA00022676"/>
    </source>
</evidence>
<name>A0A955IW14_UNCKA</name>
<keyword evidence="11" id="KW-0472">Membrane</keyword>
<dbReference type="EMBL" id="JAGQNY010000005">
    <property type="protein sequence ID" value="MCA9302014.1"/>
    <property type="molecule type" value="Genomic_DNA"/>
</dbReference>
<evidence type="ECO:0000313" key="14">
    <source>
        <dbReference type="EMBL" id="MCA9302014.1"/>
    </source>
</evidence>
<proteinExistence type="inferred from homology"/>
<dbReference type="Gene3D" id="3.90.550.10">
    <property type="entry name" value="Spore Coat Polysaccharide Biosynthesis Protein SpsA, Chain A"/>
    <property type="match status" value="1"/>
</dbReference>
<dbReference type="PANTHER" id="PTHR10859:SF91">
    <property type="entry name" value="DOLICHYL-PHOSPHATE BETA-GLUCOSYLTRANSFERASE"/>
    <property type="match status" value="1"/>
</dbReference>
<evidence type="ECO:0000256" key="3">
    <source>
        <dbReference type="ARBA" id="ARBA00006739"/>
    </source>
</evidence>
<keyword evidence="10" id="KW-1133">Transmembrane helix</keyword>
<evidence type="ECO:0000256" key="1">
    <source>
        <dbReference type="ARBA" id="ARBA00004389"/>
    </source>
</evidence>
<dbReference type="InterPro" id="IPR001173">
    <property type="entry name" value="Glyco_trans_2-like"/>
</dbReference>
<dbReference type="GO" id="GO:0004581">
    <property type="term" value="F:dolichyl-phosphate beta-glucosyltransferase activity"/>
    <property type="evidence" value="ECO:0007669"/>
    <property type="project" value="UniProtKB-EC"/>
</dbReference>
<dbReference type="Proteomes" id="UP000714817">
    <property type="component" value="Unassembled WGS sequence"/>
</dbReference>
<comment type="catalytic activity">
    <reaction evidence="12">
        <text>a di-trans,poly-cis-dolichyl phosphate + UDP-alpha-D-glucose = a di-trans,poly-cis-dolichyl beta-D-glucosyl phosphate + UDP</text>
        <dbReference type="Rhea" id="RHEA:15401"/>
        <dbReference type="Rhea" id="RHEA-COMP:19498"/>
        <dbReference type="Rhea" id="RHEA-COMP:19502"/>
        <dbReference type="ChEBI" id="CHEBI:57525"/>
        <dbReference type="ChEBI" id="CHEBI:57683"/>
        <dbReference type="ChEBI" id="CHEBI:58223"/>
        <dbReference type="ChEBI" id="CHEBI:58885"/>
        <dbReference type="EC" id="2.4.1.117"/>
    </reaction>
    <physiologicalReaction direction="left-to-right" evidence="12">
        <dbReference type="Rhea" id="RHEA:15402"/>
    </physiologicalReaction>
</comment>
<dbReference type="CDD" id="cd04188">
    <property type="entry name" value="DPG_synthase"/>
    <property type="match status" value="1"/>
</dbReference>
<evidence type="ECO:0000256" key="2">
    <source>
        <dbReference type="ARBA" id="ARBA00004922"/>
    </source>
</evidence>
<dbReference type="GO" id="GO:0006487">
    <property type="term" value="P:protein N-linked glycosylation"/>
    <property type="evidence" value="ECO:0007669"/>
    <property type="project" value="TreeGrafter"/>
</dbReference>
<evidence type="ECO:0000256" key="7">
    <source>
        <dbReference type="ARBA" id="ARBA00022692"/>
    </source>
</evidence>
<keyword evidence="8" id="KW-0256">Endoplasmic reticulum</keyword>
<dbReference type="Pfam" id="PF00535">
    <property type="entry name" value="Glycos_transf_2"/>
    <property type="match status" value="1"/>
</dbReference>
<evidence type="ECO:0000256" key="9">
    <source>
        <dbReference type="ARBA" id="ARBA00022968"/>
    </source>
</evidence>
<comment type="caution">
    <text evidence="14">The sequence shown here is derived from an EMBL/GenBank/DDBJ whole genome shotgun (WGS) entry which is preliminary data.</text>
</comment>
<sequence>MEYTIVIPVYNESDKIANTINQVITFMRTFSEKFEVIVVDDGSSDNTVQILENLTSSYKELVIIKNKHKGKSAAVWSGMYQAKGDYIYMCDADLATPIEELKKLASWITEHNYDIVIASREGAGAVRINEPLTRHLAGRIFNAWVQAFALPGIKDSQCGFKLFRREPAKVIFSKLQVYGENAPEINRPQFGAFDVEVLYLAKKFKYKVKELPVIWKYVKTTRLNFFENTFRMSTDVLKVRINDLLGRYK</sequence>
<keyword evidence="5" id="KW-0328">Glycosyltransferase</keyword>
<reference evidence="14" key="2">
    <citation type="journal article" date="2021" name="Microbiome">
        <title>Successional dynamics and alternative stable states in a saline activated sludge microbial community over 9 years.</title>
        <authorList>
            <person name="Wang Y."/>
            <person name="Ye J."/>
            <person name="Ju F."/>
            <person name="Liu L."/>
            <person name="Boyd J.A."/>
            <person name="Deng Y."/>
            <person name="Parks D.H."/>
            <person name="Jiang X."/>
            <person name="Yin X."/>
            <person name="Woodcroft B.J."/>
            <person name="Tyson G.W."/>
            <person name="Hugenholtz P."/>
            <person name="Polz M.F."/>
            <person name="Zhang T."/>
        </authorList>
    </citation>
    <scope>NUCLEOTIDE SEQUENCE</scope>
    <source>
        <strain evidence="14">HKST-UBA80</strain>
    </source>
</reference>